<dbReference type="OrthoDB" id="5288897at2"/>
<dbReference type="GO" id="GO:0004618">
    <property type="term" value="F:phosphoglycerate kinase activity"/>
    <property type="evidence" value="ECO:0007669"/>
    <property type="project" value="UniProtKB-UniRule"/>
</dbReference>
<feature type="binding site" evidence="8 9">
    <location>
        <begin position="25"/>
        <end position="27"/>
    </location>
    <ligand>
        <name>substrate</name>
    </ligand>
</feature>
<dbReference type="Proteomes" id="UP000235584">
    <property type="component" value="Chromosome"/>
</dbReference>
<dbReference type="Gene3D" id="3.40.50.1260">
    <property type="entry name" value="Phosphoglycerate kinase, N-terminal domain"/>
    <property type="match status" value="2"/>
</dbReference>
<keyword evidence="7 8" id="KW-0067">ATP-binding</keyword>
<dbReference type="PIRSF" id="PIRSF000724">
    <property type="entry name" value="Pgk"/>
    <property type="match status" value="1"/>
</dbReference>
<comment type="subcellular location">
    <subcellularLocation>
        <location evidence="8">Cytoplasm</location>
    </subcellularLocation>
</comment>
<keyword evidence="13" id="KW-1185">Reference proteome</keyword>
<dbReference type="SUPFAM" id="SSF53748">
    <property type="entry name" value="Phosphoglycerate kinase"/>
    <property type="match status" value="1"/>
</dbReference>
<feature type="binding site" evidence="8">
    <location>
        <position position="43"/>
    </location>
    <ligand>
        <name>substrate</name>
    </ligand>
</feature>
<feature type="binding site" evidence="8">
    <location>
        <position position="125"/>
    </location>
    <ligand>
        <name>substrate</name>
    </ligand>
</feature>
<evidence type="ECO:0000256" key="5">
    <source>
        <dbReference type="ARBA" id="ARBA00022741"/>
    </source>
</evidence>
<feature type="binding site" evidence="9">
    <location>
        <position position="43"/>
    </location>
    <ligand>
        <name>(2R)-3-phosphoglycerate</name>
        <dbReference type="ChEBI" id="CHEBI:58272"/>
    </ligand>
</feature>
<organism evidence="12 13">
    <name type="scientific">Bacteriovorax stolpii</name>
    <name type="common">Bdellovibrio stolpii</name>
    <dbReference type="NCBI Taxonomy" id="960"/>
    <lineage>
        <taxon>Bacteria</taxon>
        <taxon>Pseudomonadati</taxon>
        <taxon>Bdellovibrionota</taxon>
        <taxon>Bacteriovoracia</taxon>
        <taxon>Bacteriovoracales</taxon>
        <taxon>Bacteriovoracaceae</taxon>
        <taxon>Bacteriovorax</taxon>
    </lineage>
</organism>
<comment type="pathway">
    <text evidence="8">Carbohydrate degradation; glycolysis; pyruvate from D-glyceraldehyde 3-phosphate: step 2/5.</text>
</comment>
<evidence type="ECO:0000256" key="1">
    <source>
        <dbReference type="ARBA" id="ARBA00000642"/>
    </source>
</evidence>
<evidence type="ECO:0000256" key="11">
    <source>
        <dbReference type="RuleBase" id="RU000532"/>
    </source>
</evidence>
<feature type="binding site" evidence="8 10">
    <location>
        <begin position="355"/>
        <end position="358"/>
    </location>
    <ligand>
        <name>ATP</name>
        <dbReference type="ChEBI" id="CHEBI:30616"/>
    </ligand>
</feature>
<dbReference type="FunFam" id="3.40.50.1260:FF:000001">
    <property type="entry name" value="Phosphoglycerate kinase"/>
    <property type="match status" value="1"/>
</dbReference>
<dbReference type="RefSeq" id="WP_102242312.1">
    <property type="nucleotide sequence ID" value="NZ_CP025704.1"/>
</dbReference>
<feature type="binding site" evidence="8 10">
    <location>
        <position position="210"/>
    </location>
    <ligand>
        <name>ATP</name>
        <dbReference type="ChEBI" id="CHEBI:30616"/>
    </ligand>
</feature>
<dbReference type="InterPro" id="IPR015824">
    <property type="entry name" value="Phosphoglycerate_kinase_N"/>
</dbReference>
<dbReference type="AlphaFoldDB" id="A0A2K9NND8"/>
<dbReference type="Pfam" id="PF00162">
    <property type="entry name" value="PGK"/>
    <property type="match status" value="1"/>
</dbReference>
<evidence type="ECO:0000256" key="7">
    <source>
        <dbReference type="ARBA" id="ARBA00022840"/>
    </source>
</evidence>
<keyword evidence="5 8" id="KW-0547">Nucleotide-binding</keyword>
<keyword evidence="4 8" id="KW-0808">Transferase</keyword>
<dbReference type="GO" id="GO:0006096">
    <property type="term" value="P:glycolytic process"/>
    <property type="evidence" value="ECO:0007669"/>
    <property type="project" value="UniProtKB-UniRule"/>
</dbReference>
<keyword evidence="8" id="KW-0963">Cytoplasm</keyword>
<dbReference type="PANTHER" id="PTHR11406">
    <property type="entry name" value="PHOSPHOGLYCERATE KINASE"/>
    <property type="match status" value="1"/>
</dbReference>
<evidence type="ECO:0000256" key="10">
    <source>
        <dbReference type="PIRSR" id="PIRSR000724-2"/>
    </source>
</evidence>
<keyword evidence="6 8" id="KW-0418">Kinase</keyword>
<proteinExistence type="inferred from homology"/>
<accession>A0A2K9NND8</accession>
<dbReference type="PRINTS" id="PR00477">
    <property type="entry name" value="PHGLYCKINASE"/>
</dbReference>
<dbReference type="UniPathway" id="UPA00109">
    <property type="reaction ID" value="UER00185"/>
</dbReference>
<evidence type="ECO:0000256" key="8">
    <source>
        <dbReference type="HAMAP-Rule" id="MF_00145"/>
    </source>
</evidence>
<feature type="binding site" evidence="8 10">
    <location>
        <position position="297"/>
    </location>
    <ligand>
        <name>ATP</name>
        <dbReference type="ChEBI" id="CHEBI:30616"/>
    </ligand>
</feature>
<dbReference type="PANTHER" id="PTHR11406:SF23">
    <property type="entry name" value="PHOSPHOGLYCERATE KINASE 1, CHLOROPLASTIC-RELATED"/>
    <property type="match status" value="1"/>
</dbReference>
<dbReference type="GO" id="GO:0043531">
    <property type="term" value="F:ADP binding"/>
    <property type="evidence" value="ECO:0007669"/>
    <property type="project" value="TreeGrafter"/>
</dbReference>
<evidence type="ECO:0000256" key="4">
    <source>
        <dbReference type="ARBA" id="ARBA00022679"/>
    </source>
</evidence>
<comment type="subunit">
    <text evidence="8">Monomer.</text>
</comment>
<gene>
    <name evidence="8 12" type="primary">pgk</name>
    <name evidence="12" type="ORF">C0V70_02625</name>
</gene>
<evidence type="ECO:0000313" key="12">
    <source>
        <dbReference type="EMBL" id="AUN97017.1"/>
    </source>
</evidence>
<feature type="binding site" evidence="9">
    <location>
        <position position="158"/>
    </location>
    <ligand>
        <name>(2R)-3-phosphoglycerate</name>
        <dbReference type="ChEBI" id="CHEBI:58272"/>
    </ligand>
</feature>
<evidence type="ECO:0000256" key="6">
    <source>
        <dbReference type="ARBA" id="ARBA00022777"/>
    </source>
</evidence>
<name>A0A2K9NND8_BACTC</name>
<feature type="binding site" evidence="9">
    <location>
        <position position="125"/>
    </location>
    <ligand>
        <name>(2R)-3-phosphoglycerate</name>
        <dbReference type="ChEBI" id="CHEBI:58272"/>
    </ligand>
</feature>
<sequence length="401" mass="43394">MALKFITEESFKTLAKDKKVLARFDFNVPMDKKDGAVIADTTRIDEAIPTIKAILEAGAKKVILMSHFGRPKGKVDMQYSLEPVAKCLAEKLGMEVTLTETALDRGIKTLLGLNESKIILLQNLRFHPEEEGNDREFARQLSTYGDVFVFDAFGAAHRKHASTYEINAFFKNKAYGGLLLKREVESLDRIVKDPKKPFVAVVGGAKVSDKIKIIEALLISVDKLLIGGAMAYPFLKAQGHTVGKSLCSDEDVTLAKRILGMPSKNKIVLPSDHLCSLTFGGEPVDVGQTNIEGDLIGLDIGPSTIVNYNDYLRNAKTVLWNGPMGLFENKAYAKGTLGIAKTLSELKDAFTLVGGGDSVNAVNQSGLASKMSHISTGGGASLEYIENGTLPGIQALKFGID</sequence>
<evidence type="ECO:0000256" key="2">
    <source>
        <dbReference type="ARBA" id="ARBA00008982"/>
    </source>
</evidence>
<evidence type="ECO:0000313" key="13">
    <source>
        <dbReference type="Proteomes" id="UP000235584"/>
    </source>
</evidence>
<evidence type="ECO:0000256" key="9">
    <source>
        <dbReference type="PIRSR" id="PIRSR000724-1"/>
    </source>
</evidence>
<protein>
    <recommendedName>
        <fullName evidence="3 8">Phosphoglycerate kinase</fullName>
        <ecNumber evidence="3 8">2.7.2.3</ecNumber>
    </recommendedName>
</protein>
<reference evidence="12 13" key="1">
    <citation type="submission" date="2018-01" db="EMBL/GenBank/DDBJ databases">
        <title>Complete genome sequence of Bacteriovorax stolpii DSM12778.</title>
        <authorList>
            <person name="Tang B."/>
            <person name="Chang J."/>
        </authorList>
    </citation>
    <scope>NUCLEOTIDE SEQUENCE [LARGE SCALE GENOMIC DNA]</scope>
    <source>
        <strain evidence="12 13">DSM 12778</strain>
    </source>
</reference>
<dbReference type="GO" id="GO:0005829">
    <property type="term" value="C:cytosol"/>
    <property type="evidence" value="ECO:0007669"/>
    <property type="project" value="TreeGrafter"/>
</dbReference>
<evidence type="ECO:0000256" key="3">
    <source>
        <dbReference type="ARBA" id="ARBA00013061"/>
    </source>
</evidence>
<feature type="binding site" evidence="8 9">
    <location>
        <begin position="67"/>
        <end position="70"/>
    </location>
    <ligand>
        <name>substrate</name>
    </ligand>
</feature>
<feature type="binding site" evidence="8 10">
    <location>
        <position position="328"/>
    </location>
    <ligand>
        <name>ATP</name>
        <dbReference type="ChEBI" id="CHEBI:30616"/>
    </ligand>
</feature>
<dbReference type="KEGG" id="bsto:C0V70_02625"/>
<dbReference type="EC" id="2.7.2.3" evidence="3 8"/>
<feature type="binding site" evidence="8">
    <location>
        <position position="158"/>
    </location>
    <ligand>
        <name>substrate</name>
    </ligand>
</feature>
<comment type="catalytic activity">
    <reaction evidence="1 8 11">
        <text>(2R)-3-phosphoglycerate + ATP = (2R)-3-phospho-glyceroyl phosphate + ADP</text>
        <dbReference type="Rhea" id="RHEA:14801"/>
        <dbReference type="ChEBI" id="CHEBI:30616"/>
        <dbReference type="ChEBI" id="CHEBI:57604"/>
        <dbReference type="ChEBI" id="CHEBI:58272"/>
        <dbReference type="ChEBI" id="CHEBI:456216"/>
        <dbReference type="EC" id="2.7.2.3"/>
    </reaction>
</comment>
<dbReference type="GO" id="GO:0006094">
    <property type="term" value="P:gluconeogenesis"/>
    <property type="evidence" value="ECO:0007669"/>
    <property type="project" value="TreeGrafter"/>
</dbReference>
<comment type="similarity">
    <text evidence="2 8 11">Belongs to the phosphoglycerate kinase family.</text>
</comment>
<dbReference type="GO" id="GO:0005524">
    <property type="term" value="F:ATP binding"/>
    <property type="evidence" value="ECO:0007669"/>
    <property type="project" value="UniProtKB-KW"/>
</dbReference>
<dbReference type="InterPro" id="IPR036043">
    <property type="entry name" value="Phosphoglycerate_kinase_sf"/>
</dbReference>
<keyword evidence="8" id="KW-0324">Glycolysis</keyword>
<dbReference type="InterPro" id="IPR001576">
    <property type="entry name" value="Phosphoglycerate_kinase"/>
</dbReference>
<dbReference type="EMBL" id="CP025704">
    <property type="protein sequence ID" value="AUN97017.1"/>
    <property type="molecule type" value="Genomic_DNA"/>
</dbReference>
<dbReference type="HAMAP" id="MF_00145">
    <property type="entry name" value="Phosphoglyc_kinase"/>
    <property type="match status" value="1"/>
</dbReference>